<dbReference type="Pfam" id="PF04314">
    <property type="entry name" value="PCuAC"/>
    <property type="match status" value="1"/>
</dbReference>
<dbReference type="PANTHER" id="PTHR36302:SF1">
    <property type="entry name" value="COPPER CHAPERONE PCU(A)C"/>
    <property type="match status" value="1"/>
</dbReference>
<evidence type="ECO:0000313" key="2">
    <source>
        <dbReference type="EMBL" id="MEL0660200.1"/>
    </source>
</evidence>
<accession>A0ABU9HE62</accession>
<name>A0ABU9HE62_9GAMM</name>
<sequence>MKQLTFLICTLLLSINSFASELDISEQHIRATPPHAKNSAAFFTITNNTNKNVNLVAVQSDIAEQIQIHTNINEDGLMKMRQVDTIMIKANSSTSLQPGGYHVMFIGLKNSLTEGQSVDLMLYFDNGEQIKVNTPVQKINPSHKMSEHKHH</sequence>
<feature type="chain" id="PRO_5045531180" evidence="1">
    <location>
        <begin position="20"/>
        <end position="151"/>
    </location>
</feature>
<dbReference type="InterPro" id="IPR058248">
    <property type="entry name" value="Lxx211020-like"/>
</dbReference>
<keyword evidence="1" id="KW-0732">Signal</keyword>
<keyword evidence="3" id="KW-1185">Reference proteome</keyword>
<dbReference type="Proteomes" id="UP001366060">
    <property type="component" value="Unassembled WGS sequence"/>
</dbReference>
<dbReference type="RefSeq" id="WP_341628672.1">
    <property type="nucleotide sequence ID" value="NZ_JBAKBA010000035.1"/>
</dbReference>
<dbReference type="InterPro" id="IPR007410">
    <property type="entry name" value="LpqE-like"/>
</dbReference>
<gene>
    <name evidence="2" type="ORF">V6255_13765</name>
</gene>
<reference evidence="2 3" key="1">
    <citation type="submission" date="2024-02" db="EMBL/GenBank/DDBJ databases">
        <title>Bacteria isolated from the canopy kelp, Nereocystis luetkeana.</title>
        <authorList>
            <person name="Pfister C.A."/>
            <person name="Younker I.T."/>
            <person name="Light S.H."/>
        </authorList>
    </citation>
    <scope>NUCLEOTIDE SEQUENCE [LARGE SCALE GENOMIC DNA]</scope>
    <source>
        <strain evidence="2 3">TI.2.07</strain>
    </source>
</reference>
<comment type="caution">
    <text evidence="2">The sequence shown here is derived from an EMBL/GenBank/DDBJ whole genome shotgun (WGS) entry which is preliminary data.</text>
</comment>
<feature type="signal peptide" evidence="1">
    <location>
        <begin position="1"/>
        <end position="19"/>
    </location>
</feature>
<protein>
    <submittedName>
        <fullName evidence="2">Copper chaperone PCu(A)C</fullName>
    </submittedName>
</protein>
<proteinExistence type="predicted"/>
<dbReference type="PANTHER" id="PTHR36302">
    <property type="entry name" value="BLR7088 PROTEIN"/>
    <property type="match status" value="1"/>
</dbReference>
<evidence type="ECO:0000256" key="1">
    <source>
        <dbReference type="SAM" id="SignalP"/>
    </source>
</evidence>
<dbReference type="Gene3D" id="2.60.40.1890">
    <property type="entry name" value="PCu(A)C copper chaperone"/>
    <property type="match status" value="1"/>
</dbReference>
<dbReference type="InterPro" id="IPR036182">
    <property type="entry name" value="PCuAC_sf"/>
</dbReference>
<dbReference type="SUPFAM" id="SSF110087">
    <property type="entry name" value="DR1885-like metal-binding protein"/>
    <property type="match status" value="1"/>
</dbReference>
<dbReference type="EMBL" id="JBAKBA010000035">
    <property type="protein sequence ID" value="MEL0660200.1"/>
    <property type="molecule type" value="Genomic_DNA"/>
</dbReference>
<evidence type="ECO:0000313" key="3">
    <source>
        <dbReference type="Proteomes" id="UP001366060"/>
    </source>
</evidence>
<organism evidence="2 3">
    <name type="scientific">Psychromonas arctica</name>
    <dbReference type="NCBI Taxonomy" id="168275"/>
    <lineage>
        <taxon>Bacteria</taxon>
        <taxon>Pseudomonadati</taxon>
        <taxon>Pseudomonadota</taxon>
        <taxon>Gammaproteobacteria</taxon>
        <taxon>Alteromonadales</taxon>
        <taxon>Psychromonadaceae</taxon>
        <taxon>Psychromonas</taxon>
    </lineage>
</organism>